<keyword evidence="3" id="KW-1185">Reference proteome</keyword>
<dbReference type="InterPro" id="IPR036291">
    <property type="entry name" value="NAD(P)-bd_dom_sf"/>
</dbReference>
<comment type="caution">
    <text evidence="2">The sequence shown here is derived from an EMBL/GenBank/DDBJ whole genome shotgun (WGS) entry which is preliminary data.</text>
</comment>
<dbReference type="Gene3D" id="3.40.50.720">
    <property type="entry name" value="NAD(P)-binding Rossmann-like Domain"/>
    <property type="match status" value="1"/>
</dbReference>
<dbReference type="InterPro" id="IPR001509">
    <property type="entry name" value="Epimerase_deHydtase"/>
</dbReference>
<evidence type="ECO:0000259" key="1">
    <source>
        <dbReference type="Pfam" id="PF01370"/>
    </source>
</evidence>
<dbReference type="CDD" id="cd05256">
    <property type="entry name" value="UDP_AE_SDR_e"/>
    <property type="match status" value="1"/>
</dbReference>
<reference evidence="2 3" key="1">
    <citation type="submission" date="2018-12" db="EMBL/GenBank/DDBJ databases">
        <authorList>
            <person name="Yang E."/>
        </authorList>
    </citation>
    <scope>NUCLEOTIDE SEQUENCE [LARGE SCALE GENOMIC DNA]</scope>
    <source>
        <strain evidence="2 3">SOD</strain>
    </source>
</reference>
<feature type="domain" description="NAD-dependent epimerase/dehydratase" evidence="1">
    <location>
        <begin position="24"/>
        <end position="270"/>
    </location>
</feature>
<dbReference type="SUPFAM" id="SSF51735">
    <property type="entry name" value="NAD(P)-binding Rossmann-fold domains"/>
    <property type="match status" value="1"/>
</dbReference>
<accession>A0A430HTG0</accession>
<organism evidence="2 3">
    <name type="scientific">Massilia atriviolacea</name>
    <dbReference type="NCBI Taxonomy" id="2495579"/>
    <lineage>
        <taxon>Bacteria</taxon>
        <taxon>Pseudomonadati</taxon>
        <taxon>Pseudomonadota</taxon>
        <taxon>Betaproteobacteria</taxon>
        <taxon>Burkholderiales</taxon>
        <taxon>Oxalobacteraceae</taxon>
        <taxon>Telluria group</taxon>
        <taxon>Massilia</taxon>
    </lineage>
</organism>
<dbReference type="InterPro" id="IPR050177">
    <property type="entry name" value="Lipid_A_modif_metabolic_enz"/>
</dbReference>
<name>A0A430HTG0_9BURK</name>
<sequence>MQSPPENSAYQLALSGLRETRHHWLITGVAGFVGSNLLETLLGLGQRVTGLDNLMTGYRANLAQVRAVVPASAWARFDFIEGDIRCLDSCRRACQGVDIVLHQAALGSVGRSIADPILTSDVNLIGFLNVLVAARDARVRRLVYAASSAAYGDHPDLPKVEEHIGRPLSPYALTKHVNEVYADMFARCYATDAIGLRYFNVFGPRQDPRGDYAAVIPQWFDAMIHNRPLRINGDGDSSRDFCFIDNVVQANLLASLVDDRAAVNQVYNVAVNARTTLNELFAMMHGLLAGRFAHLDGYRPEYGAFRAGDVRHSQADISKAARLLGYQPTHRLEDGLKEALDWYVAHLGTSRSR</sequence>
<dbReference type="AlphaFoldDB" id="A0A430HTG0"/>
<proteinExistence type="predicted"/>
<dbReference type="PANTHER" id="PTHR43245">
    <property type="entry name" value="BIFUNCTIONAL POLYMYXIN RESISTANCE PROTEIN ARNA"/>
    <property type="match status" value="1"/>
</dbReference>
<dbReference type="OrthoDB" id="9769113at2"/>
<dbReference type="Gene3D" id="3.90.25.10">
    <property type="entry name" value="UDP-galactose 4-epimerase, domain 1"/>
    <property type="match status" value="1"/>
</dbReference>
<dbReference type="Pfam" id="PF01370">
    <property type="entry name" value="Epimerase"/>
    <property type="match status" value="1"/>
</dbReference>
<dbReference type="Proteomes" id="UP000278085">
    <property type="component" value="Unassembled WGS sequence"/>
</dbReference>
<dbReference type="PANTHER" id="PTHR43245:SF13">
    <property type="entry name" value="UDP-D-APIOSE_UDP-D-XYLOSE SYNTHASE 2"/>
    <property type="match status" value="1"/>
</dbReference>
<dbReference type="RefSeq" id="WP_126072205.1">
    <property type="nucleotide sequence ID" value="NZ_CP051166.1"/>
</dbReference>
<dbReference type="EMBL" id="RXLQ01000001">
    <property type="protein sequence ID" value="RSZ60821.1"/>
    <property type="molecule type" value="Genomic_DNA"/>
</dbReference>
<evidence type="ECO:0000313" key="3">
    <source>
        <dbReference type="Proteomes" id="UP000278085"/>
    </source>
</evidence>
<dbReference type="PRINTS" id="PR01713">
    <property type="entry name" value="NUCEPIMERASE"/>
</dbReference>
<evidence type="ECO:0000313" key="2">
    <source>
        <dbReference type="EMBL" id="RSZ60821.1"/>
    </source>
</evidence>
<gene>
    <name evidence="2" type="ORF">EJB06_01385</name>
</gene>
<protein>
    <submittedName>
        <fullName evidence="2">SDR family oxidoreductase</fullName>
    </submittedName>
</protein>